<evidence type="ECO:0000256" key="1">
    <source>
        <dbReference type="SAM" id="Phobius"/>
    </source>
</evidence>
<reference evidence="2 3" key="1">
    <citation type="submission" date="2018-06" db="EMBL/GenBank/DDBJ databases">
        <title>Comparative genomics reveals the genomic features of Rhizophagus irregularis, R. cerebriforme, R. diaphanum and Gigaspora rosea, and their symbiotic lifestyle signature.</title>
        <authorList>
            <person name="Morin E."/>
            <person name="San Clemente H."/>
            <person name="Chen E.C.H."/>
            <person name="De La Providencia I."/>
            <person name="Hainaut M."/>
            <person name="Kuo A."/>
            <person name="Kohler A."/>
            <person name="Murat C."/>
            <person name="Tang N."/>
            <person name="Roy S."/>
            <person name="Loubradou J."/>
            <person name="Henrissat B."/>
            <person name="Grigoriev I.V."/>
            <person name="Corradi N."/>
            <person name="Roux C."/>
            <person name="Martin F.M."/>
        </authorList>
    </citation>
    <scope>NUCLEOTIDE SEQUENCE [LARGE SCALE GENOMIC DNA]</scope>
    <source>
        <strain evidence="2 3">DAOM 194757</strain>
    </source>
</reference>
<keyword evidence="1" id="KW-1133">Transmembrane helix</keyword>
<organism evidence="2 3">
    <name type="scientific">Gigaspora rosea</name>
    <dbReference type="NCBI Taxonomy" id="44941"/>
    <lineage>
        <taxon>Eukaryota</taxon>
        <taxon>Fungi</taxon>
        <taxon>Fungi incertae sedis</taxon>
        <taxon>Mucoromycota</taxon>
        <taxon>Glomeromycotina</taxon>
        <taxon>Glomeromycetes</taxon>
        <taxon>Diversisporales</taxon>
        <taxon>Gigasporaceae</taxon>
        <taxon>Gigaspora</taxon>
    </lineage>
</organism>
<protein>
    <submittedName>
        <fullName evidence="2">Uncharacterized protein</fullName>
    </submittedName>
</protein>
<dbReference type="EMBL" id="QKWP01000016">
    <property type="protein sequence ID" value="RIB30280.1"/>
    <property type="molecule type" value="Genomic_DNA"/>
</dbReference>
<proteinExistence type="predicted"/>
<dbReference type="AlphaFoldDB" id="A0A397W6D2"/>
<name>A0A397W6D2_9GLOM</name>
<keyword evidence="3" id="KW-1185">Reference proteome</keyword>
<keyword evidence="1" id="KW-0472">Membrane</keyword>
<evidence type="ECO:0000313" key="3">
    <source>
        <dbReference type="Proteomes" id="UP000266673"/>
    </source>
</evidence>
<feature type="transmembrane region" description="Helical" evidence="1">
    <location>
        <begin position="70"/>
        <end position="89"/>
    </location>
</feature>
<gene>
    <name evidence="2" type="ORF">C2G38_2054178</name>
</gene>
<keyword evidence="1" id="KW-0812">Transmembrane</keyword>
<dbReference type="Proteomes" id="UP000266673">
    <property type="component" value="Unassembled WGS sequence"/>
</dbReference>
<evidence type="ECO:0000313" key="2">
    <source>
        <dbReference type="EMBL" id="RIB30280.1"/>
    </source>
</evidence>
<sequence length="102" mass="11950">MGDKNGTYNAEFPSLQIFDNKRMTYFHPFQLQFLIHNNIQHYLFHLRSPFLQLVCIGIIMNYYKNSIAKLIYYSMVKVEMVCIGILLFLSQKIPVAHCSGLN</sequence>
<accession>A0A397W6D2</accession>
<comment type="caution">
    <text evidence="2">The sequence shown here is derived from an EMBL/GenBank/DDBJ whole genome shotgun (WGS) entry which is preliminary data.</text>
</comment>